<dbReference type="AlphaFoldDB" id="A0A369WDN0"/>
<evidence type="ECO:0000313" key="3">
    <source>
        <dbReference type="Proteomes" id="UP000253769"/>
    </source>
</evidence>
<keyword evidence="1" id="KW-0472">Membrane</keyword>
<dbReference type="RefSeq" id="WP_114695765.1">
    <property type="nucleotide sequence ID" value="NZ_QQOH01000003.1"/>
</dbReference>
<sequence>MSAIARNKWVAGIASTPLYIFIALMMSSFPAAVWVVAILGAGLLVDFVYSKILSNFTEDNRSHIVFIGIWLIIQLLIITAWWLGVGLFNETT</sequence>
<protein>
    <submittedName>
        <fullName evidence="2">Uncharacterized protein</fullName>
    </submittedName>
</protein>
<gene>
    <name evidence="2" type="ORF">DV711_11025</name>
</gene>
<dbReference type="Proteomes" id="UP000253769">
    <property type="component" value="Unassembled WGS sequence"/>
</dbReference>
<keyword evidence="1" id="KW-1133">Transmembrane helix</keyword>
<evidence type="ECO:0000256" key="1">
    <source>
        <dbReference type="SAM" id="Phobius"/>
    </source>
</evidence>
<feature type="transmembrane region" description="Helical" evidence="1">
    <location>
        <begin position="32"/>
        <end position="52"/>
    </location>
</feature>
<keyword evidence="1" id="KW-0812">Transmembrane</keyword>
<keyword evidence="3" id="KW-1185">Reference proteome</keyword>
<accession>A0A369WDN0</accession>
<evidence type="ECO:0000313" key="2">
    <source>
        <dbReference type="EMBL" id="RDE19421.1"/>
    </source>
</evidence>
<comment type="caution">
    <text evidence="2">The sequence shown here is derived from an EMBL/GenBank/DDBJ whole genome shotgun (WGS) entry which is preliminary data.</text>
</comment>
<proteinExistence type="predicted"/>
<dbReference type="EMBL" id="QQOH01000003">
    <property type="protein sequence ID" value="RDE19421.1"/>
    <property type="molecule type" value="Genomic_DNA"/>
</dbReference>
<feature type="transmembrane region" description="Helical" evidence="1">
    <location>
        <begin position="64"/>
        <end position="83"/>
    </location>
</feature>
<feature type="transmembrane region" description="Helical" evidence="1">
    <location>
        <begin position="9"/>
        <end position="26"/>
    </location>
</feature>
<reference evidence="2 3" key="1">
    <citation type="submission" date="2018-07" db="EMBL/GenBank/DDBJ databases">
        <title>Motiliproteus coralliicola sp. nov., a bacterium isolated from Coral.</title>
        <authorList>
            <person name="Wang G."/>
        </authorList>
    </citation>
    <scope>NUCLEOTIDE SEQUENCE [LARGE SCALE GENOMIC DNA]</scope>
    <source>
        <strain evidence="2 3">C34</strain>
    </source>
</reference>
<organism evidence="2 3">
    <name type="scientific">Motiliproteus coralliicola</name>
    <dbReference type="NCBI Taxonomy" id="2283196"/>
    <lineage>
        <taxon>Bacteria</taxon>
        <taxon>Pseudomonadati</taxon>
        <taxon>Pseudomonadota</taxon>
        <taxon>Gammaproteobacteria</taxon>
        <taxon>Oceanospirillales</taxon>
        <taxon>Oceanospirillaceae</taxon>
        <taxon>Motiliproteus</taxon>
    </lineage>
</organism>
<name>A0A369WDN0_9GAMM</name>